<dbReference type="Proteomes" id="UP000011135">
    <property type="component" value="Unassembled WGS sequence"/>
</dbReference>
<evidence type="ECO:0000313" key="1">
    <source>
        <dbReference type="EMBL" id="ELR72347.1"/>
    </source>
</evidence>
<accession>L8JYR5</accession>
<dbReference type="STRING" id="1237149.C900_01629"/>
<protein>
    <recommendedName>
        <fullName evidence="3">PorV/PorQ family protein</fullName>
    </recommendedName>
</protein>
<reference evidence="1 2" key="1">
    <citation type="submission" date="2012-12" db="EMBL/GenBank/DDBJ databases">
        <title>Genome assembly of Fulvivirga imtechensis AK7.</title>
        <authorList>
            <person name="Nupur N."/>
            <person name="Khatri I."/>
            <person name="Kumar R."/>
            <person name="Subramanian S."/>
            <person name="Pinnaka A."/>
        </authorList>
    </citation>
    <scope>NUCLEOTIDE SEQUENCE [LARGE SCALE GENOMIC DNA]</scope>
    <source>
        <strain evidence="1 2">AK7</strain>
    </source>
</reference>
<keyword evidence="2" id="KW-1185">Reference proteome</keyword>
<proteinExistence type="predicted"/>
<name>L8JYR5_9BACT</name>
<organism evidence="1 2">
    <name type="scientific">Fulvivirga imtechensis AK7</name>
    <dbReference type="NCBI Taxonomy" id="1237149"/>
    <lineage>
        <taxon>Bacteria</taxon>
        <taxon>Pseudomonadati</taxon>
        <taxon>Bacteroidota</taxon>
        <taxon>Cytophagia</taxon>
        <taxon>Cytophagales</taxon>
        <taxon>Fulvivirgaceae</taxon>
        <taxon>Fulvivirga</taxon>
    </lineage>
</organism>
<dbReference type="EMBL" id="AMZN01000024">
    <property type="protein sequence ID" value="ELR72347.1"/>
    <property type="molecule type" value="Genomic_DNA"/>
</dbReference>
<gene>
    <name evidence="1" type="ORF">C900_01629</name>
</gene>
<sequence>MGYASTTTEDSWSIFNNPGGLGSINDATAVFAFENKFNITGLNSMAAGVVNSFSIGTVGVSAFRFGDDLYNEQAGSLSFGNRFGIASLGFRANYLQYNIEGFGSKSLLTIDFGGIAEITNQLFFGAYIRNINQAQVSELADERVATTLNAGLSYRPIEKVMLCAEAEKDIDHKAFFRAGLEYQFLKKLAARTGIKTAPFTNYFGLGFKLSKVEIDYSLSMHPVLGLSHQAAIAYRLKRTE</sequence>
<dbReference type="AlphaFoldDB" id="L8JYR5"/>
<comment type="caution">
    <text evidence="1">The sequence shown here is derived from an EMBL/GenBank/DDBJ whole genome shotgun (WGS) entry which is preliminary data.</text>
</comment>
<evidence type="ECO:0000313" key="2">
    <source>
        <dbReference type="Proteomes" id="UP000011135"/>
    </source>
</evidence>
<evidence type="ECO:0008006" key="3">
    <source>
        <dbReference type="Google" id="ProtNLM"/>
    </source>
</evidence>
<dbReference type="eggNOG" id="COG1555">
    <property type="taxonomic scope" value="Bacteria"/>
</dbReference>